<dbReference type="RefSeq" id="WP_258330851.1">
    <property type="nucleotide sequence ID" value="NZ_JAPTGG010000003.1"/>
</dbReference>
<dbReference type="Proteomes" id="UP001069090">
    <property type="component" value="Unassembled WGS sequence"/>
</dbReference>
<dbReference type="Pfam" id="PF14060">
    <property type="entry name" value="DUF4252"/>
    <property type="match status" value="1"/>
</dbReference>
<evidence type="ECO:0000256" key="2">
    <source>
        <dbReference type="SAM" id="SignalP"/>
    </source>
</evidence>
<accession>A0A9J6RL24</accession>
<organism evidence="3 4">
    <name type="scientific">Dasania phycosphaerae</name>
    <dbReference type="NCBI Taxonomy" id="2950436"/>
    <lineage>
        <taxon>Bacteria</taxon>
        <taxon>Pseudomonadati</taxon>
        <taxon>Pseudomonadota</taxon>
        <taxon>Gammaproteobacteria</taxon>
        <taxon>Cellvibrionales</taxon>
        <taxon>Spongiibacteraceae</taxon>
        <taxon>Dasania</taxon>
    </lineage>
</organism>
<feature type="signal peptide" evidence="2">
    <location>
        <begin position="1"/>
        <end position="21"/>
    </location>
</feature>
<feature type="chain" id="PRO_5039899463" evidence="2">
    <location>
        <begin position="22"/>
        <end position="185"/>
    </location>
</feature>
<proteinExistence type="predicted"/>
<keyword evidence="2" id="KW-0732">Signal</keyword>
<comment type="caution">
    <text evidence="3">The sequence shown here is derived from an EMBL/GenBank/DDBJ whole genome shotgun (WGS) entry which is preliminary data.</text>
</comment>
<keyword evidence="1" id="KW-0175">Coiled coil</keyword>
<evidence type="ECO:0000313" key="4">
    <source>
        <dbReference type="Proteomes" id="UP001069090"/>
    </source>
</evidence>
<gene>
    <name evidence="3" type="ORF">O0V09_05785</name>
</gene>
<evidence type="ECO:0000256" key="1">
    <source>
        <dbReference type="SAM" id="Coils"/>
    </source>
</evidence>
<keyword evidence="4" id="KW-1185">Reference proteome</keyword>
<dbReference type="EMBL" id="JAPTGG010000003">
    <property type="protein sequence ID" value="MCZ0864701.1"/>
    <property type="molecule type" value="Genomic_DNA"/>
</dbReference>
<dbReference type="AlphaFoldDB" id="A0A9J6RL24"/>
<sequence>MFSRLYYLVLCSLLLANPALSQNATAGYMDFTQLSQHYGNAKLEVNLNKALIGMASMLAQQQDAELAILLNKLEQVNARVYSLNNNYDNANDLLKQVSDSVQKQQWQNVVSINENKDKVRIFTRSENNKIAGLVVMAISSHIPGGEAYFVNIVGEIDPANVSRVIQSLNINLNNVEQYLSLPYGQ</sequence>
<protein>
    <submittedName>
        <fullName evidence="3">DUF4252 domain-containing protein</fullName>
    </submittedName>
</protein>
<reference evidence="3 4" key="1">
    <citation type="submission" date="2022-12" db="EMBL/GenBank/DDBJ databases">
        <title>Dasania phycosphaerae sp. nov., isolated from particulate material of the south coast of Korea.</title>
        <authorList>
            <person name="Jiang Y."/>
        </authorList>
    </citation>
    <scope>NUCLEOTIDE SEQUENCE [LARGE SCALE GENOMIC DNA]</scope>
    <source>
        <strain evidence="3 4">GY-19</strain>
    </source>
</reference>
<evidence type="ECO:0000313" key="3">
    <source>
        <dbReference type="EMBL" id="MCZ0864701.1"/>
    </source>
</evidence>
<feature type="coiled-coil region" evidence="1">
    <location>
        <begin position="59"/>
        <end position="93"/>
    </location>
</feature>
<name>A0A9J6RL24_9GAMM</name>
<dbReference type="InterPro" id="IPR025348">
    <property type="entry name" value="DUF4252"/>
</dbReference>